<evidence type="ECO:0000313" key="1">
    <source>
        <dbReference type="EMBL" id="GAA1764849.1"/>
    </source>
</evidence>
<dbReference type="SUPFAM" id="SSF51679">
    <property type="entry name" value="Bacterial luciferase-like"/>
    <property type="match status" value="1"/>
</dbReference>
<dbReference type="Proteomes" id="UP001500506">
    <property type="component" value="Unassembled WGS sequence"/>
</dbReference>
<comment type="caution">
    <text evidence="1">The sequence shown here is derived from an EMBL/GenBank/DDBJ whole genome shotgun (WGS) entry which is preliminary data.</text>
</comment>
<keyword evidence="2" id="KW-1185">Reference proteome</keyword>
<protein>
    <submittedName>
        <fullName evidence="1">LLM class F420-dependent oxidoreductase</fullName>
    </submittedName>
</protein>
<dbReference type="InterPro" id="IPR019922">
    <property type="entry name" value="Lucif-like_OxRdatse_MSMEG_4141"/>
</dbReference>
<evidence type="ECO:0000313" key="2">
    <source>
        <dbReference type="Proteomes" id="UP001500506"/>
    </source>
</evidence>
<dbReference type="RefSeq" id="WP_232498743.1">
    <property type="nucleotide sequence ID" value="NZ_BAAANH010000005.1"/>
</dbReference>
<sequence length="301" mass="32020">MDRTIGIGNVGIWSFELRGKTGAETDTAAELHERGWGALWIAGAGGPGIWADAERLLAAGTAAKVALGVLSIWSPDAAVASSERGRLTGLYGNRLITGLGVSNPRAAAAAGRSFDTPIREMTRFLDELDAEGDPIPFDERILGALGPRMVELAGARTGGIHPFLVTPESNARYRSILGPTKLIAPQQAVILESDPEKARAIARRGIGMFYTFPSYQQNLRRLGFTDDDFTRGGSNRLIDATVAWGGLDAIRQRVADHLDAGANHVALQVLTEHDAMPSAEWRQLGDALLASPSSGTNSARV</sequence>
<proteinExistence type="predicted"/>
<accession>A0ABN2KSR5</accession>
<dbReference type="Gene3D" id="3.20.20.30">
    <property type="entry name" value="Luciferase-like domain"/>
    <property type="match status" value="1"/>
</dbReference>
<reference evidence="2" key="1">
    <citation type="journal article" date="2019" name="Int. J. Syst. Evol. Microbiol.">
        <title>The Global Catalogue of Microorganisms (GCM) 10K type strain sequencing project: providing services to taxonomists for standard genome sequencing and annotation.</title>
        <authorList>
            <consortium name="The Broad Institute Genomics Platform"/>
            <consortium name="The Broad Institute Genome Sequencing Center for Infectious Disease"/>
            <person name="Wu L."/>
            <person name="Ma J."/>
        </authorList>
    </citation>
    <scope>NUCLEOTIDE SEQUENCE [LARGE SCALE GENOMIC DNA]</scope>
    <source>
        <strain evidence="2">JCM 14319</strain>
    </source>
</reference>
<organism evidence="1 2">
    <name type="scientific">Agromyces humatus</name>
    <dbReference type="NCBI Taxonomy" id="279573"/>
    <lineage>
        <taxon>Bacteria</taxon>
        <taxon>Bacillati</taxon>
        <taxon>Actinomycetota</taxon>
        <taxon>Actinomycetes</taxon>
        <taxon>Micrococcales</taxon>
        <taxon>Microbacteriaceae</taxon>
        <taxon>Agromyces</taxon>
    </lineage>
</organism>
<gene>
    <name evidence="1" type="ORF">GCM10009747_26000</name>
</gene>
<name>A0ABN2KSR5_9MICO</name>
<dbReference type="EMBL" id="BAAANH010000005">
    <property type="protein sequence ID" value="GAA1764849.1"/>
    <property type="molecule type" value="Genomic_DNA"/>
</dbReference>
<dbReference type="NCBIfam" id="TIGR03620">
    <property type="entry name" value="F420_MSMEG_4141"/>
    <property type="match status" value="1"/>
</dbReference>
<dbReference type="InterPro" id="IPR036661">
    <property type="entry name" value="Luciferase-like_sf"/>
</dbReference>